<dbReference type="AlphaFoldDB" id="A0A7J3KG11"/>
<organism evidence="2">
    <name type="scientific">Staphylothermus marinus</name>
    <dbReference type="NCBI Taxonomy" id="2280"/>
    <lineage>
        <taxon>Archaea</taxon>
        <taxon>Thermoproteota</taxon>
        <taxon>Thermoprotei</taxon>
        <taxon>Desulfurococcales</taxon>
        <taxon>Desulfurococcaceae</taxon>
        <taxon>Staphylothermus</taxon>
    </lineage>
</organism>
<feature type="transmembrane region" description="Helical" evidence="1">
    <location>
        <begin position="28"/>
        <end position="50"/>
    </location>
</feature>
<sequence>MACFITPLALGLSIALIKRFFKNMAERVKLTILEITLLGGSAILAVEHIWRGEVVPYPPFLTAMSNPADIPVMINEMTIVGGLMSLASTTPWLTILLYNKVGLSMRSVMKKAVLNLNK</sequence>
<name>A0A7J3KG11_STAMA</name>
<gene>
    <name evidence="2" type="ORF">ENU09_03475</name>
</gene>
<keyword evidence="1" id="KW-1133">Transmembrane helix</keyword>
<keyword evidence="1" id="KW-0812">Transmembrane</keyword>
<evidence type="ECO:0000256" key="1">
    <source>
        <dbReference type="SAM" id="Phobius"/>
    </source>
</evidence>
<dbReference type="EMBL" id="DTBE01000091">
    <property type="protein sequence ID" value="HGQ59757.1"/>
    <property type="molecule type" value="Genomic_DNA"/>
</dbReference>
<reference evidence="2" key="1">
    <citation type="journal article" date="2020" name="mSystems">
        <title>Genome- and Community-Level Interaction Insights into Carbon Utilization and Element Cycling Functions of Hydrothermarchaeota in Hydrothermal Sediment.</title>
        <authorList>
            <person name="Zhou Z."/>
            <person name="Liu Y."/>
            <person name="Xu W."/>
            <person name="Pan J."/>
            <person name="Luo Z.H."/>
            <person name="Li M."/>
        </authorList>
    </citation>
    <scope>NUCLEOTIDE SEQUENCE [LARGE SCALE GENOMIC DNA]</scope>
    <source>
        <strain evidence="2">SpSt-638</strain>
    </source>
</reference>
<feature type="transmembrane region" description="Helical" evidence="1">
    <location>
        <begin position="70"/>
        <end position="98"/>
    </location>
</feature>
<proteinExistence type="predicted"/>
<evidence type="ECO:0000313" key="2">
    <source>
        <dbReference type="EMBL" id="HGQ59757.1"/>
    </source>
</evidence>
<keyword evidence="1" id="KW-0472">Membrane</keyword>
<accession>A0A7J3KG11</accession>
<comment type="caution">
    <text evidence="2">The sequence shown here is derived from an EMBL/GenBank/DDBJ whole genome shotgun (WGS) entry which is preliminary data.</text>
</comment>
<protein>
    <submittedName>
        <fullName evidence="2">Uncharacterized protein</fullName>
    </submittedName>
</protein>